<gene>
    <name evidence="1" type="ORF">LCGC14_0729240</name>
</gene>
<organism evidence="1">
    <name type="scientific">marine sediment metagenome</name>
    <dbReference type="NCBI Taxonomy" id="412755"/>
    <lineage>
        <taxon>unclassified sequences</taxon>
        <taxon>metagenomes</taxon>
        <taxon>ecological metagenomes</taxon>
    </lineage>
</organism>
<dbReference type="Gene3D" id="2.160.10.10">
    <property type="entry name" value="Hexapeptide repeat proteins"/>
    <property type="match status" value="1"/>
</dbReference>
<accession>A0A0F9QV58</accession>
<proteinExistence type="predicted"/>
<dbReference type="AlphaFoldDB" id="A0A0F9QV58"/>
<protein>
    <submittedName>
        <fullName evidence="1">Uncharacterized protein</fullName>
    </submittedName>
</protein>
<dbReference type="InterPro" id="IPR011004">
    <property type="entry name" value="Trimer_LpxA-like_sf"/>
</dbReference>
<sequence>MPLLENNGKKPEISPNSYVSPQSTLIGDVKVNDNVVIWPGSIIRAENSPINIGEYSTIFDGVIMLTRSQKSSINIGRYCIIETGVTLLGCFMEDYVQIKEGTLIFEETTIGEGVIILNGSQVPPGLTISARTVLGGNPVEVMRDQTRNDVLKQKERAENYSHLFVKIKNQLPHAQGYLLTFTDFVKLMFTVSKDFKL</sequence>
<dbReference type="SUPFAM" id="SSF51161">
    <property type="entry name" value="Trimeric LpxA-like enzymes"/>
    <property type="match status" value="1"/>
</dbReference>
<name>A0A0F9QV58_9ZZZZ</name>
<dbReference type="PANTHER" id="PTHR13061:SF29">
    <property type="entry name" value="GAMMA CARBONIC ANHYDRASE-LIKE 1, MITOCHONDRIAL-RELATED"/>
    <property type="match status" value="1"/>
</dbReference>
<dbReference type="EMBL" id="LAZR01001682">
    <property type="protein sequence ID" value="KKN40852.1"/>
    <property type="molecule type" value="Genomic_DNA"/>
</dbReference>
<reference evidence="1" key="1">
    <citation type="journal article" date="2015" name="Nature">
        <title>Complex archaea that bridge the gap between prokaryotes and eukaryotes.</title>
        <authorList>
            <person name="Spang A."/>
            <person name="Saw J.H."/>
            <person name="Jorgensen S.L."/>
            <person name="Zaremba-Niedzwiedzka K."/>
            <person name="Martijn J."/>
            <person name="Lind A.E."/>
            <person name="van Eijk R."/>
            <person name="Schleper C."/>
            <person name="Guy L."/>
            <person name="Ettema T.J."/>
        </authorList>
    </citation>
    <scope>NUCLEOTIDE SEQUENCE</scope>
</reference>
<comment type="caution">
    <text evidence="1">The sequence shown here is derived from an EMBL/GenBank/DDBJ whole genome shotgun (WGS) entry which is preliminary data.</text>
</comment>
<evidence type="ECO:0000313" key="1">
    <source>
        <dbReference type="EMBL" id="KKN40852.1"/>
    </source>
</evidence>
<dbReference type="PANTHER" id="PTHR13061">
    <property type="entry name" value="DYNACTIN SUBUNIT P25"/>
    <property type="match status" value="1"/>
</dbReference>
<dbReference type="InterPro" id="IPR050484">
    <property type="entry name" value="Transf_Hexapept/Carb_Anhydrase"/>
</dbReference>